<evidence type="ECO:0000313" key="1">
    <source>
        <dbReference type="EMBL" id="TKB53994.1"/>
    </source>
</evidence>
<protein>
    <submittedName>
        <fullName evidence="1">Sporulation protein</fullName>
    </submittedName>
</protein>
<dbReference type="RefSeq" id="WP_136863976.1">
    <property type="nucleotide sequence ID" value="NZ_SWCJ01000010.1"/>
</dbReference>
<reference evidence="1 2" key="1">
    <citation type="submission" date="2019-04" db="EMBL/GenBank/DDBJ databases">
        <authorList>
            <person name="Hwang J.C."/>
        </authorList>
    </citation>
    <scope>NUCLEOTIDE SEQUENCE [LARGE SCALE GENOMIC DNA]</scope>
    <source>
        <strain evidence="1 2">IMCC35002</strain>
    </source>
</reference>
<dbReference type="InterPro" id="IPR009776">
    <property type="entry name" value="Spore_0_M"/>
</dbReference>
<dbReference type="EMBL" id="SWCJ01000010">
    <property type="protein sequence ID" value="TKB53994.1"/>
    <property type="molecule type" value="Genomic_DNA"/>
</dbReference>
<gene>
    <name evidence="1" type="ORF">FCL42_13645</name>
</gene>
<sequence length="246" mass="26876">MFKKLLASVGIGAAKVDTQLHQQTLTPGQSFTATIVIQGGDVDQQISGLTLTLMTEAKTEVDDHTAYQHVVLDHWSLAENTTIEAGKTYELPFEGVLPYETPITAIGGHRNQSRVWIQTGLEVDLAIDPSDKDILAIEPRDDMMTLIAAMEDAGYRLKKADVEKGYLQGDGFRSQSGIYQELEFVPGGMSLFGVKEVELSMIPHDGGVDTIVEIDRAFSGDSYRSLSWQSDTSVAQLGQRLKSLLG</sequence>
<name>A0A4V5NW05_9GAMM</name>
<comment type="caution">
    <text evidence="1">The sequence shown here is derived from an EMBL/GenBank/DDBJ whole genome shotgun (WGS) entry which is preliminary data.</text>
</comment>
<evidence type="ECO:0000313" key="2">
    <source>
        <dbReference type="Proteomes" id="UP000305675"/>
    </source>
</evidence>
<organism evidence="1 2">
    <name type="scientific">Ferrimonas aestuarii</name>
    <dbReference type="NCBI Taxonomy" id="2569539"/>
    <lineage>
        <taxon>Bacteria</taxon>
        <taxon>Pseudomonadati</taxon>
        <taxon>Pseudomonadota</taxon>
        <taxon>Gammaproteobacteria</taxon>
        <taxon>Alteromonadales</taxon>
        <taxon>Ferrimonadaceae</taxon>
        <taxon>Ferrimonas</taxon>
    </lineage>
</organism>
<dbReference type="AlphaFoldDB" id="A0A4V5NW05"/>
<keyword evidence="2" id="KW-1185">Reference proteome</keyword>
<dbReference type="PANTHER" id="PTHR40053">
    <property type="entry name" value="SPORULATION-CONTROL PROTEIN SPO0M"/>
    <property type="match status" value="1"/>
</dbReference>
<dbReference type="OrthoDB" id="2351239at2"/>
<proteinExistence type="predicted"/>
<dbReference type="Proteomes" id="UP000305675">
    <property type="component" value="Unassembled WGS sequence"/>
</dbReference>
<dbReference type="PANTHER" id="PTHR40053:SF1">
    <property type="entry name" value="SPORULATION-CONTROL PROTEIN SPO0M"/>
    <property type="match status" value="1"/>
</dbReference>
<accession>A0A4V5NW05</accession>
<dbReference type="Pfam" id="PF07070">
    <property type="entry name" value="Spo0M"/>
    <property type="match status" value="1"/>
</dbReference>